<feature type="transmembrane region" description="Helical" evidence="6">
    <location>
        <begin position="190"/>
        <end position="213"/>
    </location>
</feature>
<feature type="domain" description="ABC-2 type transporter transmembrane" evidence="7">
    <location>
        <begin position="1"/>
        <end position="160"/>
    </location>
</feature>
<dbReference type="Proteomes" id="UP000032180">
    <property type="component" value="Chromosome 12"/>
</dbReference>
<sequence>MGYMYGTTIFIGIINCQLMMPFVSIKRSVMYRERFAGMYSPWAYSLAQVTIEIPYAMVQTMLFMFLAYPMIGYAWTAVKFFWFVYTMLCTLLYFLYLGMMVVFLTPNIHVASVLASTFYTIQNLMSGLIMPAPQIPRWWIWLYYSSPLSWTLNILFTTQFGDVHEEIVVYGETKSIAAFINDYFSFRRDLLPVSAIILAMYPALFAILFSVSISKLNFQNIQLLTKI</sequence>
<dbReference type="PANTHER" id="PTHR19241">
    <property type="entry name" value="ATP-BINDING CASSETTE TRANSPORTER"/>
    <property type="match status" value="1"/>
</dbReference>
<evidence type="ECO:0000259" key="7">
    <source>
        <dbReference type="Pfam" id="PF01061"/>
    </source>
</evidence>
<dbReference type="GO" id="GO:0140359">
    <property type="term" value="F:ABC-type transporter activity"/>
    <property type="evidence" value="ECO:0007669"/>
    <property type="project" value="InterPro"/>
</dbReference>
<dbReference type="Gramene" id="LPERR12G06350.1">
    <property type="protein sequence ID" value="LPERR12G06350.1"/>
    <property type="gene ID" value="LPERR12G06350"/>
</dbReference>
<evidence type="ECO:0000256" key="2">
    <source>
        <dbReference type="ARBA" id="ARBA00022448"/>
    </source>
</evidence>
<dbReference type="HOGENOM" id="CLU_000604_59_0_1"/>
<comment type="subcellular location">
    <subcellularLocation>
        <location evidence="1">Membrane</location>
        <topology evidence="1">Multi-pass membrane protein</topology>
    </subcellularLocation>
</comment>
<keyword evidence="3 6" id="KW-0812">Transmembrane</keyword>
<evidence type="ECO:0000256" key="5">
    <source>
        <dbReference type="ARBA" id="ARBA00023136"/>
    </source>
</evidence>
<reference evidence="8 9" key="1">
    <citation type="submission" date="2012-08" db="EMBL/GenBank/DDBJ databases">
        <title>Oryza genome evolution.</title>
        <authorList>
            <person name="Wing R.A."/>
        </authorList>
    </citation>
    <scope>NUCLEOTIDE SEQUENCE</scope>
</reference>
<evidence type="ECO:0000256" key="6">
    <source>
        <dbReference type="SAM" id="Phobius"/>
    </source>
</evidence>
<evidence type="ECO:0000313" key="8">
    <source>
        <dbReference type="EnsemblPlants" id="LPERR12G06350.1"/>
    </source>
</evidence>
<dbReference type="AlphaFoldDB" id="A0A0D9XY52"/>
<dbReference type="STRING" id="77586.A0A0D9XY52"/>
<evidence type="ECO:0000313" key="9">
    <source>
        <dbReference type="Proteomes" id="UP000032180"/>
    </source>
</evidence>
<keyword evidence="2" id="KW-0813">Transport</keyword>
<name>A0A0D9XY52_9ORYZ</name>
<feature type="transmembrane region" description="Helical" evidence="6">
    <location>
        <begin position="111"/>
        <end position="132"/>
    </location>
</feature>
<organism evidence="8 9">
    <name type="scientific">Leersia perrieri</name>
    <dbReference type="NCBI Taxonomy" id="77586"/>
    <lineage>
        <taxon>Eukaryota</taxon>
        <taxon>Viridiplantae</taxon>
        <taxon>Streptophyta</taxon>
        <taxon>Embryophyta</taxon>
        <taxon>Tracheophyta</taxon>
        <taxon>Spermatophyta</taxon>
        <taxon>Magnoliopsida</taxon>
        <taxon>Liliopsida</taxon>
        <taxon>Poales</taxon>
        <taxon>Poaceae</taxon>
        <taxon>BOP clade</taxon>
        <taxon>Oryzoideae</taxon>
        <taxon>Oryzeae</taxon>
        <taxon>Oryzinae</taxon>
        <taxon>Leersia</taxon>
    </lineage>
</organism>
<reference evidence="9" key="2">
    <citation type="submission" date="2013-12" db="EMBL/GenBank/DDBJ databases">
        <authorList>
            <person name="Yu Y."/>
            <person name="Lee S."/>
            <person name="de Baynast K."/>
            <person name="Wissotski M."/>
            <person name="Liu L."/>
            <person name="Talag J."/>
            <person name="Goicoechea J."/>
            <person name="Angelova A."/>
            <person name="Jetty R."/>
            <person name="Kudrna D."/>
            <person name="Golser W."/>
            <person name="Rivera L."/>
            <person name="Zhang J."/>
            <person name="Wing R."/>
        </authorList>
    </citation>
    <scope>NUCLEOTIDE SEQUENCE</scope>
</reference>
<dbReference type="eggNOG" id="KOG0065">
    <property type="taxonomic scope" value="Eukaryota"/>
</dbReference>
<dbReference type="InterPro" id="IPR013525">
    <property type="entry name" value="ABC2_TM"/>
</dbReference>
<feature type="transmembrane region" description="Helical" evidence="6">
    <location>
        <begin position="46"/>
        <end position="68"/>
    </location>
</feature>
<keyword evidence="5 6" id="KW-0472">Membrane</keyword>
<evidence type="ECO:0000256" key="1">
    <source>
        <dbReference type="ARBA" id="ARBA00004141"/>
    </source>
</evidence>
<proteinExistence type="predicted"/>
<reference evidence="8" key="3">
    <citation type="submission" date="2015-04" db="UniProtKB">
        <authorList>
            <consortium name="EnsemblPlants"/>
        </authorList>
    </citation>
    <scope>IDENTIFICATION</scope>
</reference>
<protein>
    <recommendedName>
        <fullName evidence="7">ABC-2 type transporter transmembrane domain-containing protein</fullName>
    </recommendedName>
</protein>
<feature type="transmembrane region" description="Helical" evidence="6">
    <location>
        <begin position="6"/>
        <end position="25"/>
    </location>
</feature>
<keyword evidence="9" id="KW-1185">Reference proteome</keyword>
<dbReference type="GO" id="GO:0005886">
    <property type="term" value="C:plasma membrane"/>
    <property type="evidence" value="ECO:0007669"/>
    <property type="project" value="UniProtKB-ARBA"/>
</dbReference>
<feature type="transmembrane region" description="Helical" evidence="6">
    <location>
        <begin position="80"/>
        <end position="104"/>
    </location>
</feature>
<evidence type="ECO:0000256" key="4">
    <source>
        <dbReference type="ARBA" id="ARBA00022989"/>
    </source>
</evidence>
<evidence type="ECO:0000256" key="3">
    <source>
        <dbReference type="ARBA" id="ARBA00022692"/>
    </source>
</evidence>
<dbReference type="Pfam" id="PF01061">
    <property type="entry name" value="ABC2_membrane"/>
    <property type="match status" value="1"/>
</dbReference>
<dbReference type="EnsemblPlants" id="LPERR12G06350.1">
    <property type="protein sequence ID" value="LPERR12G06350.1"/>
    <property type="gene ID" value="LPERR12G06350"/>
</dbReference>
<keyword evidence="4 6" id="KW-1133">Transmembrane helix</keyword>
<accession>A0A0D9XY52</accession>